<evidence type="ECO:0000313" key="1">
    <source>
        <dbReference type="EMBL" id="KKK85321.1"/>
    </source>
</evidence>
<accession>A0A0F9BLP1</accession>
<reference evidence="1" key="1">
    <citation type="journal article" date="2015" name="Nature">
        <title>Complex archaea that bridge the gap between prokaryotes and eukaryotes.</title>
        <authorList>
            <person name="Spang A."/>
            <person name="Saw J.H."/>
            <person name="Jorgensen S.L."/>
            <person name="Zaremba-Niedzwiedzka K."/>
            <person name="Martijn J."/>
            <person name="Lind A.E."/>
            <person name="van Eijk R."/>
            <person name="Schleper C."/>
            <person name="Guy L."/>
            <person name="Ettema T.J."/>
        </authorList>
    </citation>
    <scope>NUCLEOTIDE SEQUENCE</scope>
</reference>
<name>A0A0F9BLP1_9ZZZZ</name>
<comment type="caution">
    <text evidence="1">The sequence shown here is derived from an EMBL/GenBank/DDBJ whole genome shotgun (WGS) entry which is preliminary data.</text>
</comment>
<dbReference type="AlphaFoldDB" id="A0A0F9BLP1"/>
<organism evidence="1">
    <name type="scientific">marine sediment metagenome</name>
    <dbReference type="NCBI Taxonomy" id="412755"/>
    <lineage>
        <taxon>unclassified sequences</taxon>
        <taxon>metagenomes</taxon>
        <taxon>ecological metagenomes</taxon>
    </lineage>
</organism>
<dbReference type="InterPro" id="IPR011042">
    <property type="entry name" value="6-blade_b-propeller_TolB-like"/>
</dbReference>
<gene>
    <name evidence="1" type="ORF">LCGC14_2774470</name>
</gene>
<sequence length="362" mass="39148">MNDSLSTQTIVTISFFRKGLPVWYSRRTRIAVSTLALLGLAIICNTPTVMAAENAEVAENAGAAENAEAAEGAAKISGPRAIGPIPTQGPISADELGFDEIVFVKRKPYSSDHYYTDINNGTSPDRFLPENGIYVYNVRTGEERAVVTAADLPGGKGFLGKLSLSFDAQKVLFDFRQDPGSGFRIWEVGIDGSGLRQVSSPPADEPEKVARWHPSWHTDDIHPCYLPDGHVIFSSTRSEHTVLCGGSSHLVAPTLHRMTADGKDVVQLSNSPVSEFCPVILSDGRVMYHRWEYVDKGARVGKTFWAMNPDGTGQTAYFGNMHGGIAMLDAKPIPGTKKIVSAFSLGHGRPEHLGHVSIVDPS</sequence>
<feature type="non-terminal residue" evidence="1">
    <location>
        <position position="362"/>
    </location>
</feature>
<dbReference type="Gene3D" id="2.120.10.30">
    <property type="entry name" value="TolB, C-terminal domain"/>
    <property type="match status" value="2"/>
</dbReference>
<dbReference type="SUPFAM" id="SSF82171">
    <property type="entry name" value="DPP6 N-terminal domain-like"/>
    <property type="match status" value="1"/>
</dbReference>
<protein>
    <submittedName>
        <fullName evidence="1">Uncharacterized protein</fullName>
    </submittedName>
</protein>
<proteinExistence type="predicted"/>
<dbReference type="EMBL" id="LAZR01051362">
    <property type="protein sequence ID" value="KKK85321.1"/>
    <property type="molecule type" value="Genomic_DNA"/>
</dbReference>